<accession>A0A0A9CZJ5</accession>
<proteinExistence type="predicted"/>
<sequence length="128" mass="14307">MCRHHPSSLPLHRAASCCPWPGSQNFCHGRHHLTLVHPGHVLLRLEFHAPDVPAGAEQEHHHHLPRHAQPRPTPNSVVVHDGKAPAWPCRGHGLHGHCHVDPRVWAACLRLLRWLPSHVDGVLLCCVC</sequence>
<reference evidence="2" key="1">
    <citation type="submission" date="2014-09" db="EMBL/GenBank/DDBJ databases">
        <authorList>
            <person name="Magalhaes I.L.F."/>
            <person name="Oliveira U."/>
            <person name="Santos F.R."/>
            <person name="Vidigal T.H.D.A."/>
            <person name="Brescovit A.D."/>
            <person name="Santos A.J."/>
        </authorList>
    </citation>
    <scope>NUCLEOTIDE SEQUENCE</scope>
    <source>
        <tissue evidence="2">Shoot tissue taken approximately 20 cm above the soil surface</tissue>
    </source>
</reference>
<evidence type="ECO:0000256" key="1">
    <source>
        <dbReference type="SAM" id="MobiDB-lite"/>
    </source>
</evidence>
<evidence type="ECO:0000313" key="2">
    <source>
        <dbReference type="EMBL" id="JAD76917.1"/>
    </source>
</evidence>
<dbReference type="AlphaFoldDB" id="A0A0A9CZJ5"/>
<reference evidence="2" key="2">
    <citation type="journal article" date="2015" name="Data Brief">
        <title>Shoot transcriptome of the giant reed, Arundo donax.</title>
        <authorList>
            <person name="Barrero R.A."/>
            <person name="Guerrero F.D."/>
            <person name="Moolhuijzen P."/>
            <person name="Goolsby J.A."/>
            <person name="Tidwell J."/>
            <person name="Bellgard S.E."/>
            <person name="Bellgard M.I."/>
        </authorList>
    </citation>
    <scope>NUCLEOTIDE SEQUENCE</scope>
    <source>
        <tissue evidence="2">Shoot tissue taken approximately 20 cm above the soil surface</tissue>
    </source>
</reference>
<name>A0A0A9CZJ5_ARUDO</name>
<organism evidence="2">
    <name type="scientific">Arundo donax</name>
    <name type="common">Giant reed</name>
    <name type="synonym">Donax arundinaceus</name>
    <dbReference type="NCBI Taxonomy" id="35708"/>
    <lineage>
        <taxon>Eukaryota</taxon>
        <taxon>Viridiplantae</taxon>
        <taxon>Streptophyta</taxon>
        <taxon>Embryophyta</taxon>
        <taxon>Tracheophyta</taxon>
        <taxon>Spermatophyta</taxon>
        <taxon>Magnoliopsida</taxon>
        <taxon>Liliopsida</taxon>
        <taxon>Poales</taxon>
        <taxon>Poaceae</taxon>
        <taxon>PACMAD clade</taxon>
        <taxon>Arundinoideae</taxon>
        <taxon>Arundineae</taxon>
        <taxon>Arundo</taxon>
    </lineage>
</organism>
<feature type="region of interest" description="Disordered" evidence="1">
    <location>
        <begin position="54"/>
        <end position="75"/>
    </location>
</feature>
<dbReference type="EMBL" id="GBRH01220978">
    <property type="protein sequence ID" value="JAD76917.1"/>
    <property type="molecule type" value="Transcribed_RNA"/>
</dbReference>
<protein>
    <submittedName>
        <fullName evidence="2">Uncharacterized protein</fullName>
    </submittedName>
</protein>